<dbReference type="Gene3D" id="2.120.10.30">
    <property type="entry name" value="TolB, C-terminal domain"/>
    <property type="match status" value="1"/>
</dbReference>
<organism evidence="2 3">
    <name type="scientific">Flagellimonas marina</name>
    <dbReference type="NCBI Taxonomy" id="1775168"/>
    <lineage>
        <taxon>Bacteria</taxon>
        <taxon>Pseudomonadati</taxon>
        <taxon>Bacteroidota</taxon>
        <taxon>Flavobacteriia</taxon>
        <taxon>Flavobacteriales</taxon>
        <taxon>Flavobacteriaceae</taxon>
        <taxon>Flagellimonas</taxon>
    </lineage>
</organism>
<keyword evidence="3" id="KW-1185">Reference proteome</keyword>
<dbReference type="Proteomes" id="UP001595841">
    <property type="component" value="Unassembled WGS sequence"/>
</dbReference>
<dbReference type="PROSITE" id="PS51257">
    <property type="entry name" value="PROKAR_LIPOPROTEIN"/>
    <property type="match status" value="1"/>
</dbReference>
<feature type="domain" description="Pyrroloquinoline quinone-dependent pyranose dehydrogenase beta-propeller" evidence="1">
    <location>
        <begin position="55"/>
        <end position="392"/>
    </location>
</feature>
<dbReference type="InterPro" id="IPR011041">
    <property type="entry name" value="Quinoprot_gluc/sorb_DH_b-prop"/>
</dbReference>
<evidence type="ECO:0000313" key="3">
    <source>
        <dbReference type="Proteomes" id="UP001595841"/>
    </source>
</evidence>
<reference evidence="3" key="1">
    <citation type="journal article" date="2019" name="Int. J. Syst. Evol. Microbiol.">
        <title>The Global Catalogue of Microorganisms (GCM) 10K type strain sequencing project: providing services to taxonomists for standard genome sequencing and annotation.</title>
        <authorList>
            <consortium name="The Broad Institute Genomics Platform"/>
            <consortium name="The Broad Institute Genome Sequencing Center for Infectious Disease"/>
            <person name="Wu L."/>
            <person name="Ma J."/>
        </authorList>
    </citation>
    <scope>NUCLEOTIDE SEQUENCE [LARGE SCALE GENOMIC DNA]</scope>
    <source>
        <strain evidence="3">CGMCC 1.15774</strain>
    </source>
</reference>
<comment type="caution">
    <text evidence="2">The sequence shown here is derived from an EMBL/GenBank/DDBJ whole genome shotgun (WGS) entry which is preliminary data.</text>
</comment>
<sequence length="395" mass="44095">MKMAQMPLKTAIVVLFSLLIMSCKGKKEESKENKDETTQNDTLAKSSLPLERLNLPKGFKIDTYAEGVEGARSMAMGADGTLFVGTRNENTVYALRDTDGDYKVDEMHIIADSLEQPNGIAFKDGDLYVAAVSKLFKFPNIEESLESPPTPELIYDDYPTEFHHGWKYIAFGPDDKLYVPVGAPCNICDSAQVDKRYASITRMDADGSNREIVAHGIRNTVGFTWHPDTDELWFTDNNRDMMGDDLPPGELNRITEKGQHFGYPFCHAGTIPDPEFGSQRPCSDFVPPVQQLGPHVAALGIKFDTGSMFPAEYKGHAFLAEHGSWNRSKKIGYRITLVKLDGNEAVSYEPFIDGWLDDESQEAFGRPVDLLFMEDGSLLISDDEGNAIYRVTYEN</sequence>
<dbReference type="SUPFAM" id="SSF50952">
    <property type="entry name" value="Soluble quinoprotein glucose dehydrogenase"/>
    <property type="match status" value="1"/>
</dbReference>
<protein>
    <submittedName>
        <fullName evidence="2">PQQ-dependent sugar dehydrogenase</fullName>
    </submittedName>
</protein>
<dbReference type="Pfam" id="PF22807">
    <property type="entry name" value="TrAA12"/>
    <property type="match status" value="1"/>
</dbReference>
<accession>A0ABV8PMC7</accession>
<dbReference type="PANTHER" id="PTHR33546">
    <property type="entry name" value="LARGE, MULTIFUNCTIONAL SECRETED PROTEIN-RELATED"/>
    <property type="match status" value="1"/>
</dbReference>
<evidence type="ECO:0000313" key="2">
    <source>
        <dbReference type="EMBL" id="MFC4220206.1"/>
    </source>
</evidence>
<dbReference type="InterPro" id="IPR011042">
    <property type="entry name" value="6-blade_b-propeller_TolB-like"/>
</dbReference>
<dbReference type="EMBL" id="JBHSCL010000004">
    <property type="protein sequence ID" value="MFC4220206.1"/>
    <property type="molecule type" value="Genomic_DNA"/>
</dbReference>
<gene>
    <name evidence="2" type="ORF">ACFOWS_08680</name>
</gene>
<dbReference type="RefSeq" id="WP_379763566.1">
    <property type="nucleotide sequence ID" value="NZ_JBHSCL010000004.1"/>
</dbReference>
<dbReference type="PANTHER" id="PTHR33546:SF1">
    <property type="entry name" value="LARGE, MULTIFUNCTIONAL SECRETED PROTEIN"/>
    <property type="match status" value="1"/>
</dbReference>
<dbReference type="InterPro" id="IPR054539">
    <property type="entry name" value="Beta-prop_PDH"/>
</dbReference>
<name>A0ABV8PMC7_9FLAO</name>
<proteinExistence type="predicted"/>
<evidence type="ECO:0000259" key="1">
    <source>
        <dbReference type="Pfam" id="PF22807"/>
    </source>
</evidence>